<reference evidence="2" key="1">
    <citation type="submission" date="2018-05" db="EMBL/GenBank/DDBJ databases">
        <authorList>
            <person name="Lanie J.A."/>
            <person name="Ng W.-L."/>
            <person name="Kazmierczak K.M."/>
            <person name="Andrzejewski T.M."/>
            <person name="Davidsen T.M."/>
            <person name="Wayne K.J."/>
            <person name="Tettelin H."/>
            <person name="Glass J.I."/>
            <person name="Rusch D."/>
            <person name="Podicherti R."/>
            <person name="Tsui H.-C.T."/>
            <person name="Winkler M.E."/>
        </authorList>
    </citation>
    <scope>NUCLEOTIDE SEQUENCE</scope>
</reference>
<sequence>MIRSEENNIASSTSLLKLLEELSSLRDQMRQEHNLIDSLANSQIELRPVLEQLANNMVQENAVLDESTQTHIRNIEVYLARLLEELSAGRNDLLQQISSEIKLLARTIAAGSRDTD</sequence>
<accession>A0A382VZX8</accession>
<dbReference type="AlphaFoldDB" id="A0A382VZX8"/>
<organism evidence="2">
    <name type="scientific">marine metagenome</name>
    <dbReference type="NCBI Taxonomy" id="408172"/>
    <lineage>
        <taxon>unclassified sequences</taxon>
        <taxon>metagenomes</taxon>
        <taxon>ecological metagenomes</taxon>
    </lineage>
</organism>
<evidence type="ECO:0000313" key="2">
    <source>
        <dbReference type="EMBL" id="SVD52077.1"/>
    </source>
</evidence>
<name>A0A382VZX8_9ZZZZ</name>
<keyword evidence="1" id="KW-0175">Coiled coil</keyword>
<evidence type="ECO:0000256" key="1">
    <source>
        <dbReference type="SAM" id="Coils"/>
    </source>
</evidence>
<protein>
    <submittedName>
        <fullName evidence="2">Uncharacterized protein</fullName>
    </submittedName>
</protein>
<gene>
    <name evidence="2" type="ORF">METZ01_LOCUS404931</name>
</gene>
<dbReference type="EMBL" id="UINC01155937">
    <property type="protein sequence ID" value="SVD52077.1"/>
    <property type="molecule type" value="Genomic_DNA"/>
</dbReference>
<proteinExistence type="predicted"/>
<feature type="coiled-coil region" evidence="1">
    <location>
        <begin position="15"/>
        <end position="70"/>
    </location>
</feature>